<gene>
    <name evidence="1" type="ORF">OIHEL45_15539</name>
</gene>
<sequence length="463" mass="50664">MFEFQNLFRLQRDIAIDLVAGEHVTGQQIVHVLGQLVQRFAQRTRHCWDVCQLFCRQVIEVLVHRLAGIDLVLDAVKAGHQQGRECQIGVRCRIGETGLNTLGFGAFGPWDTDAARPVARGIGTQNGCFETGDQTLVAVGRRVGEGVERFGVAQDTADEPQSFLAEVGVFVACEQGLAVFPNRHVDVHTRAVIAKDWLGHEGGRLAVRMGHVVNHVFVLLDFVSLLGQLTKDQTQLMLAGRNLVVVLVDLHAKALHGRQHLGAQVLRFVHRVYREVAALKARAVAHIAHLIVGVRVPRAVGRINFVGYLVDFVRELHIVEQEELGLRAKVSVVTDAGRLKVGFGLFGGATRVALIAFAGVWLSDRAVHADRGFGIEGVDISGAHVGHQLHIGGFNAFPTSDGRAVEHKAFFEEVFVNQIAHDGNVLQRAAGVSETDVDIFNAFILDFAQEFLVIHRVGPFGIL</sequence>
<protein>
    <submittedName>
        <fullName evidence="1">Uncharacterized protein</fullName>
    </submittedName>
</protein>
<comment type="caution">
    <text evidence="1">The sequence shown here is derived from an EMBL/GenBank/DDBJ whole genome shotgun (WGS) entry which is preliminary data.</text>
</comment>
<accession>A0ABP2D7U5</accession>
<proteinExistence type="predicted"/>
<keyword evidence="2" id="KW-1185">Reference proteome</keyword>
<dbReference type="EMBL" id="ABID01000004">
    <property type="protein sequence ID" value="EDQ04355.1"/>
    <property type="molecule type" value="Genomic_DNA"/>
</dbReference>
<evidence type="ECO:0000313" key="1">
    <source>
        <dbReference type="EMBL" id="EDQ04355.1"/>
    </source>
</evidence>
<organism evidence="1 2">
    <name type="scientific">Sulfitobacter indolifex HEL-45</name>
    <dbReference type="NCBI Taxonomy" id="391624"/>
    <lineage>
        <taxon>Bacteria</taxon>
        <taxon>Pseudomonadati</taxon>
        <taxon>Pseudomonadota</taxon>
        <taxon>Alphaproteobacteria</taxon>
        <taxon>Rhodobacterales</taxon>
        <taxon>Roseobacteraceae</taxon>
        <taxon>Sulfitobacter</taxon>
    </lineage>
</organism>
<dbReference type="Proteomes" id="UP000003257">
    <property type="component" value="Unassembled WGS sequence"/>
</dbReference>
<reference evidence="1 2" key="1">
    <citation type="submission" date="2007-11" db="EMBL/GenBank/DDBJ databases">
        <authorList>
            <person name="Wagner-Dobler I."/>
            <person name="Ferriera S."/>
            <person name="Johnson J."/>
            <person name="Kravitz S."/>
            <person name="Beeson K."/>
            <person name="Sutton G."/>
            <person name="Rogers Y.-H."/>
            <person name="Friedman R."/>
            <person name="Frazier M."/>
            <person name="Venter J.C."/>
        </authorList>
    </citation>
    <scope>NUCLEOTIDE SEQUENCE [LARGE SCALE GENOMIC DNA]</scope>
    <source>
        <strain evidence="1 2">HEL-45</strain>
    </source>
</reference>
<evidence type="ECO:0000313" key="2">
    <source>
        <dbReference type="Proteomes" id="UP000003257"/>
    </source>
</evidence>
<name>A0ABP2D7U5_9RHOB</name>